<evidence type="ECO:0000313" key="1">
    <source>
        <dbReference type="EMBL" id="CAE8612002.1"/>
    </source>
</evidence>
<accession>A0A813FJ66</accession>
<keyword evidence="2" id="KW-1185">Reference proteome</keyword>
<name>A0A813FJ66_POLGL</name>
<reference evidence="1" key="1">
    <citation type="submission" date="2021-02" db="EMBL/GenBank/DDBJ databases">
        <authorList>
            <person name="Dougan E. K."/>
            <person name="Rhodes N."/>
            <person name="Thang M."/>
            <person name="Chan C."/>
        </authorList>
    </citation>
    <scope>NUCLEOTIDE SEQUENCE</scope>
</reference>
<gene>
    <name evidence="1" type="ORF">PGLA1383_LOCUS29802</name>
</gene>
<protein>
    <submittedName>
        <fullName evidence="1">Uncharacterized protein</fullName>
    </submittedName>
</protein>
<comment type="caution">
    <text evidence="1">The sequence shown here is derived from an EMBL/GenBank/DDBJ whole genome shotgun (WGS) entry which is preliminary data.</text>
</comment>
<sequence>MNPSAPCSQHKWLICNHHQHDQQQQQRQQQQQQQQSQLVDAGLVAAALELSVALVRLRKLRKLTRRLGFVVGRVRREVLHQTVVTDGRPLRAQLSKDEVVAIAHGVGHGIDELLEAPVHAR</sequence>
<proteinExistence type="predicted"/>
<dbReference type="AlphaFoldDB" id="A0A813FJ66"/>
<dbReference type="Proteomes" id="UP000654075">
    <property type="component" value="Unassembled WGS sequence"/>
</dbReference>
<dbReference type="EMBL" id="CAJNNV010025067">
    <property type="protein sequence ID" value="CAE8612002.1"/>
    <property type="molecule type" value="Genomic_DNA"/>
</dbReference>
<evidence type="ECO:0000313" key="2">
    <source>
        <dbReference type="Proteomes" id="UP000654075"/>
    </source>
</evidence>
<organism evidence="1 2">
    <name type="scientific">Polarella glacialis</name>
    <name type="common">Dinoflagellate</name>
    <dbReference type="NCBI Taxonomy" id="89957"/>
    <lineage>
        <taxon>Eukaryota</taxon>
        <taxon>Sar</taxon>
        <taxon>Alveolata</taxon>
        <taxon>Dinophyceae</taxon>
        <taxon>Suessiales</taxon>
        <taxon>Suessiaceae</taxon>
        <taxon>Polarella</taxon>
    </lineage>
</organism>